<reference evidence="1 2" key="1">
    <citation type="journal article" date="2020" name="bioRxiv">
        <title>Sequence and annotation of 42 cannabis genomes reveals extensive copy number variation in cannabinoid synthesis and pathogen resistance genes.</title>
        <authorList>
            <person name="Mckernan K.J."/>
            <person name="Helbert Y."/>
            <person name="Kane L.T."/>
            <person name="Ebling H."/>
            <person name="Zhang L."/>
            <person name="Liu B."/>
            <person name="Eaton Z."/>
            <person name="Mclaughlin S."/>
            <person name="Kingan S."/>
            <person name="Baybayan P."/>
            <person name="Concepcion G."/>
            <person name="Jordan M."/>
            <person name="Riva A."/>
            <person name="Barbazuk W."/>
            <person name="Harkins T."/>
        </authorList>
    </citation>
    <scope>NUCLEOTIDE SEQUENCE [LARGE SCALE GENOMIC DNA]</scope>
    <source>
        <strain evidence="2">cv. Jamaican Lion 4</strain>
        <tissue evidence="1">Leaf</tissue>
    </source>
</reference>
<sequence>MGSSRSTSKSYDDRRFTLGILIRSIMPTTIECELFIKACTYSACEISRFIESSLFLQLAQEVGQDEVIERMVQGLVSFASCVRLQSSLIGSIKQEFNLGRASPSVDMQLRGSEVLCKHNYFLVIEGMVQGLLHYGRGVLDLRQASVFFNWVYLNKNLTLEGSFPLVFPLKWGSSRESFIMDAFIVMLQVLNALRLSIPFTADPPSISMWGLDIHLRPRVIVPSDKRFHFLYFLVLDFEHHCMTYGDSKAWFTRLLEMALTVNESLVSSAYAMSTFALDGIHFCGLVWWDVVCQMFIGCDSLQVAFLSDILSLNAHGRIYQFGGDFSLAENKNDPKSLALNLLKAPTITKLCNVDPIRKKKRRKNVIENGSRLSSHTHVLDNSKNTCINIPTYKHLGRIDCPVSHILCGQVQLLSRLHAAVCIQYNVLRTTWSLIPIPIKE</sequence>
<dbReference type="EMBL" id="JAATIQ010000429">
    <property type="protein sequence ID" value="KAF4356471.1"/>
    <property type="molecule type" value="Genomic_DNA"/>
</dbReference>
<comment type="caution">
    <text evidence="1">The sequence shown here is derived from an EMBL/GenBank/DDBJ whole genome shotgun (WGS) entry which is preliminary data.</text>
</comment>
<protein>
    <submittedName>
        <fullName evidence="1">Uncharacterized protein</fullName>
    </submittedName>
</protein>
<evidence type="ECO:0000313" key="2">
    <source>
        <dbReference type="Proteomes" id="UP000583929"/>
    </source>
</evidence>
<evidence type="ECO:0000313" key="1">
    <source>
        <dbReference type="EMBL" id="KAF4356471.1"/>
    </source>
</evidence>
<accession>A0A7J6EDR6</accession>
<name>A0A7J6EDR6_CANSA</name>
<organism evidence="1 2">
    <name type="scientific">Cannabis sativa</name>
    <name type="common">Hemp</name>
    <name type="synonym">Marijuana</name>
    <dbReference type="NCBI Taxonomy" id="3483"/>
    <lineage>
        <taxon>Eukaryota</taxon>
        <taxon>Viridiplantae</taxon>
        <taxon>Streptophyta</taxon>
        <taxon>Embryophyta</taxon>
        <taxon>Tracheophyta</taxon>
        <taxon>Spermatophyta</taxon>
        <taxon>Magnoliopsida</taxon>
        <taxon>eudicotyledons</taxon>
        <taxon>Gunneridae</taxon>
        <taxon>Pentapetalae</taxon>
        <taxon>rosids</taxon>
        <taxon>fabids</taxon>
        <taxon>Rosales</taxon>
        <taxon>Cannabaceae</taxon>
        <taxon>Cannabis</taxon>
    </lineage>
</organism>
<dbReference type="AlphaFoldDB" id="A0A7J6EDR6"/>
<dbReference type="Proteomes" id="UP000583929">
    <property type="component" value="Unassembled WGS sequence"/>
</dbReference>
<gene>
    <name evidence="1" type="ORF">G4B88_015305</name>
</gene>
<proteinExistence type="predicted"/>
<keyword evidence="2" id="KW-1185">Reference proteome</keyword>